<dbReference type="PROSITE" id="PS00018">
    <property type="entry name" value="EF_HAND_1"/>
    <property type="match status" value="1"/>
</dbReference>
<sequence length="172" mass="19658">MKLLGIGVYYIMMRYITCTHHDTLLACSNLADYGEQDMQWEWNYLEPCSDYGLGGCKTTLNTPDQDSNLNIPVIGSLVYCESSVLGPVPTELQVFDANKDGRLQLSEMAKLLPVKENFLCRQIFKVSEVTWRTRLSLYRCRNAVFGRFVVFRRLALTSALTLTLIHYTHSSE</sequence>
<name>A0A7R9J7M6_TIMCA</name>
<protein>
    <submittedName>
        <fullName evidence="1">(California timema) hypothetical protein</fullName>
    </submittedName>
</protein>
<dbReference type="InterPro" id="IPR018247">
    <property type="entry name" value="EF_Hand_1_Ca_BS"/>
</dbReference>
<reference evidence="1" key="1">
    <citation type="submission" date="2020-11" db="EMBL/GenBank/DDBJ databases">
        <authorList>
            <person name="Tran Van P."/>
        </authorList>
    </citation>
    <scope>NUCLEOTIDE SEQUENCE</scope>
</reference>
<organism evidence="1">
    <name type="scientific">Timema californicum</name>
    <name type="common">California timema</name>
    <name type="synonym">Walking stick</name>
    <dbReference type="NCBI Taxonomy" id="61474"/>
    <lineage>
        <taxon>Eukaryota</taxon>
        <taxon>Metazoa</taxon>
        <taxon>Ecdysozoa</taxon>
        <taxon>Arthropoda</taxon>
        <taxon>Hexapoda</taxon>
        <taxon>Insecta</taxon>
        <taxon>Pterygota</taxon>
        <taxon>Neoptera</taxon>
        <taxon>Polyneoptera</taxon>
        <taxon>Phasmatodea</taxon>
        <taxon>Timematodea</taxon>
        <taxon>Timematoidea</taxon>
        <taxon>Timematidae</taxon>
        <taxon>Timema</taxon>
    </lineage>
</organism>
<proteinExistence type="predicted"/>
<evidence type="ECO:0000313" key="1">
    <source>
        <dbReference type="EMBL" id="CAD7574204.1"/>
    </source>
</evidence>
<dbReference type="EMBL" id="OE182171">
    <property type="protein sequence ID" value="CAD7574204.1"/>
    <property type="molecule type" value="Genomic_DNA"/>
</dbReference>
<dbReference type="AlphaFoldDB" id="A0A7R9J7M6"/>
<accession>A0A7R9J7M6</accession>
<gene>
    <name evidence="1" type="ORF">TCMB3V08_LOCUS6824</name>
</gene>